<dbReference type="PANTHER" id="PTHR43341">
    <property type="entry name" value="AMINO ACID PERMEASE"/>
    <property type="match status" value="1"/>
</dbReference>
<dbReference type="Pfam" id="PF07690">
    <property type="entry name" value="MFS_1"/>
    <property type="match status" value="1"/>
</dbReference>
<evidence type="ECO:0000256" key="4">
    <source>
        <dbReference type="ARBA" id="ARBA00022970"/>
    </source>
</evidence>
<feature type="transmembrane region" description="Helical" evidence="7">
    <location>
        <begin position="788"/>
        <end position="808"/>
    </location>
</feature>
<evidence type="ECO:0000256" key="1">
    <source>
        <dbReference type="ARBA" id="ARBA00004141"/>
    </source>
</evidence>
<dbReference type="PROSITE" id="PS00218">
    <property type="entry name" value="AMINO_ACID_PERMEASE_1"/>
    <property type="match status" value="1"/>
</dbReference>
<dbReference type="InterPro" id="IPR011701">
    <property type="entry name" value="MFS"/>
</dbReference>
<comment type="subcellular location">
    <subcellularLocation>
        <location evidence="1">Membrane</location>
        <topology evidence="1">Multi-pass membrane protein</topology>
    </subcellularLocation>
</comment>
<dbReference type="InterPro" id="IPR050524">
    <property type="entry name" value="APC_YAT"/>
</dbReference>
<feature type="transmembrane region" description="Helical" evidence="7">
    <location>
        <begin position="112"/>
        <end position="132"/>
    </location>
</feature>
<dbReference type="EMBL" id="CALLCH030000020">
    <property type="protein sequence ID" value="CAI4219787.1"/>
    <property type="molecule type" value="Genomic_DNA"/>
</dbReference>
<feature type="transmembrane region" description="Helical" evidence="7">
    <location>
        <begin position="88"/>
        <end position="106"/>
    </location>
</feature>
<feature type="transmembrane region" description="Helical" evidence="7">
    <location>
        <begin position="603"/>
        <end position="620"/>
    </location>
</feature>
<feature type="domain" description="Amino acid permease/ SLC12A" evidence="8">
    <location>
        <begin position="460"/>
        <end position="860"/>
    </location>
</feature>
<feature type="transmembrane region" description="Helical" evidence="7">
    <location>
        <begin position="463"/>
        <end position="482"/>
    </location>
</feature>
<feature type="transmembrane region" description="Helical" evidence="7">
    <location>
        <begin position="268"/>
        <end position="288"/>
    </location>
</feature>
<feature type="transmembrane region" description="Helical" evidence="7">
    <location>
        <begin position="35"/>
        <end position="53"/>
    </location>
</feature>
<proteinExistence type="predicted"/>
<evidence type="ECO:0000259" key="8">
    <source>
        <dbReference type="Pfam" id="PF00324"/>
    </source>
</evidence>
<dbReference type="AlphaFoldDB" id="A0A9P1HAT2"/>
<dbReference type="Gene3D" id="1.20.1250.20">
    <property type="entry name" value="MFS general substrate transporter like domains"/>
    <property type="match status" value="1"/>
</dbReference>
<comment type="caution">
    <text evidence="9">The sequence shown here is derived from an EMBL/GenBank/DDBJ whole genome shotgun (WGS) entry which is preliminary data.</text>
</comment>
<reference evidence="9" key="1">
    <citation type="submission" date="2022-11" db="EMBL/GenBank/DDBJ databases">
        <authorList>
            <person name="Scott C."/>
            <person name="Bruce N."/>
        </authorList>
    </citation>
    <scope>NUCLEOTIDE SEQUENCE</scope>
</reference>
<keyword evidence="6 7" id="KW-0472">Membrane</keyword>
<evidence type="ECO:0000313" key="10">
    <source>
        <dbReference type="Proteomes" id="UP000838763"/>
    </source>
</evidence>
<evidence type="ECO:0000256" key="7">
    <source>
        <dbReference type="SAM" id="Phobius"/>
    </source>
</evidence>
<evidence type="ECO:0000256" key="6">
    <source>
        <dbReference type="ARBA" id="ARBA00023136"/>
    </source>
</evidence>
<feature type="transmembrane region" description="Helical" evidence="7">
    <location>
        <begin position="190"/>
        <end position="208"/>
    </location>
</feature>
<feature type="transmembrane region" description="Helical" evidence="7">
    <location>
        <begin position="689"/>
        <end position="711"/>
    </location>
</feature>
<protein>
    <recommendedName>
        <fullName evidence="8">Amino acid permease/ SLC12A domain-containing protein</fullName>
    </recommendedName>
</protein>
<dbReference type="PANTHER" id="PTHR43341:SF4">
    <property type="entry name" value="ARGININE PERMEASE CAN1-RELATED"/>
    <property type="match status" value="1"/>
</dbReference>
<feature type="transmembrane region" description="Helical" evidence="7">
    <location>
        <begin position="59"/>
        <end position="81"/>
    </location>
</feature>
<dbReference type="Pfam" id="PF00324">
    <property type="entry name" value="AA_permease"/>
    <property type="match status" value="1"/>
</dbReference>
<keyword evidence="2" id="KW-0813">Transport</keyword>
<dbReference type="GO" id="GO:0016020">
    <property type="term" value="C:membrane"/>
    <property type="evidence" value="ECO:0007669"/>
    <property type="project" value="UniProtKB-SubCell"/>
</dbReference>
<evidence type="ECO:0000256" key="2">
    <source>
        <dbReference type="ARBA" id="ARBA00022448"/>
    </source>
</evidence>
<dbReference type="InterPro" id="IPR004840">
    <property type="entry name" value="Amino_acid_permease_CS"/>
</dbReference>
<keyword evidence="3 7" id="KW-0812">Transmembrane</keyword>
<feature type="transmembrane region" description="Helical" evidence="7">
    <location>
        <begin position="488"/>
        <end position="508"/>
    </location>
</feature>
<feature type="transmembrane region" description="Helical" evidence="7">
    <location>
        <begin position="153"/>
        <end position="178"/>
    </location>
</feature>
<evidence type="ECO:0000256" key="5">
    <source>
        <dbReference type="ARBA" id="ARBA00022989"/>
    </source>
</evidence>
<feature type="transmembrane region" description="Helical" evidence="7">
    <location>
        <begin position="308"/>
        <end position="329"/>
    </location>
</feature>
<dbReference type="InterPro" id="IPR004841">
    <property type="entry name" value="AA-permease/SLC12A_dom"/>
</dbReference>
<gene>
    <name evidence="9" type="ORF">PPNO1_LOCUS9333</name>
</gene>
<dbReference type="GO" id="GO:0015171">
    <property type="term" value="F:amino acid transmembrane transporter activity"/>
    <property type="evidence" value="ECO:0007669"/>
    <property type="project" value="TreeGrafter"/>
</dbReference>
<evidence type="ECO:0000256" key="3">
    <source>
        <dbReference type="ARBA" id="ARBA00022692"/>
    </source>
</evidence>
<feature type="transmembrane region" description="Helical" evidence="7">
    <location>
        <begin position="814"/>
        <end position="833"/>
    </location>
</feature>
<organism evidence="9 10">
    <name type="scientific">Parascedosporium putredinis</name>
    <dbReference type="NCBI Taxonomy" id="1442378"/>
    <lineage>
        <taxon>Eukaryota</taxon>
        <taxon>Fungi</taxon>
        <taxon>Dikarya</taxon>
        <taxon>Ascomycota</taxon>
        <taxon>Pezizomycotina</taxon>
        <taxon>Sordariomycetes</taxon>
        <taxon>Hypocreomycetidae</taxon>
        <taxon>Microascales</taxon>
        <taxon>Microascaceae</taxon>
        <taxon>Parascedosporium</taxon>
    </lineage>
</organism>
<dbReference type="OrthoDB" id="3900342at2759"/>
<keyword evidence="5 7" id="KW-1133">Transmembrane helix</keyword>
<dbReference type="SUPFAM" id="SSF103473">
    <property type="entry name" value="MFS general substrate transporter"/>
    <property type="match status" value="1"/>
</dbReference>
<sequence length="887" mass="95955">MTVNLKSCVNEVGLTSFYHTTRDVKLICLLRSTRMFGYGALTLVLATFLRELHISPTGIGFFMTLTLTGDVILSFFLALFADSLGRRAVLGFGASLIIVSGVAFALSSNYWVLLGAAILGILSPNGGETGPFRAIEESTVAHLTDSSKRSDIYAWYNVSGTIGSAIGMITCGWVIQYLRVSLGWPLLDSYRVMFCGYAAIGVVKIFLVSRLTQEVELRAGPRESARSSSGSTVAEAAPLLGGNVSRGGEDEDLDNLYFRTYHGLDEGALGTLFFTLRTLAAISMILASSLAKRFGNVKTMVFTHLPSALFLALIPIPSDVHLSITFLLLRSCLQSMSIAPRSAFIAAMVLPEERTALMGMVNVCHQQLGSHNPFARFLPRSIERFLPQRDSSLAWLVCTPGAMSDTVSTANARSPTADGHQISEMKGTGLEVGEFSDSEKYRSDLEVGDAGLERALSSRHLQFIAIGGTIGTGLFLGLGNALATAGPVSLVIAFIFIGTVVYSVMVSLGEMAAYMPVAGSFTVYANRLLDPALGFSLGWMYWFSWNITFALELTAAGLIIQYWLDTLSIAVWIMVFWVVFTGLNFMPVRWFGEIEMWFSSIKVVTVMGFIIFAICVNAGVGDEGYIGFKYWQHPGPFAEYMVEGATGKFVGFWAVLVTAAFTFQGAELVGVGAGETKNPGKSIPSAIRWTFWGIFVLFVATVFFVSINLPFDLPELTSDKSDASASPLVIIAQRAGVPVLAHILNAVLLTAVLSAANSNVYSCSRILVALAEEGLAPKFVSRTNRYGTPYIAVALCSILGLLGLLNLSQNGTQVFNWLLNISSTSALITWAGINGCHIRFLSILKAQSIDRVTLPWRAPFSRGCRVVCRTKFVPVAEADLAIGRVVY</sequence>
<dbReference type="FunFam" id="1.20.1740.10:FF:000001">
    <property type="entry name" value="Amino acid permease"/>
    <property type="match status" value="1"/>
</dbReference>
<feature type="transmembrane region" description="Helical" evidence="7">
    <location>
        <begin position="539"/>
        <end position="563"/>
    </location>
</feature>
<accession>A0A9P1HAT2</accession>
<feature type="transmembrane region" description="Helical" evidence="7">
    <location>
        <begin position="650"/>
        <end position="669"/>
    </location>
</feature>
<name>A0A9P1HAT2_9PEZI</name>
<evidence type="ECO:0000313" key="9">
    <source>
        <dbReference type="EMBL" id="CAI4219787.1"/>
    </source>
</evidence>
<dbReference type="Proteomes" id="UP000838763">
    <property type="component" value="Unassembled WGS sequence"/>
</dbReference>
<feature type="transmembrane region" description="Helical" evidence="7">
    <location>
        <begin position="569"/>
        <end position="591"/>
    </location>
</feature>
<keyword evidence="4" id="KW-0029">Amino-acid transport</keyword>
<dbReference type="Gene3D" id="1.20.1740.10">
    <property type="entry name" value="Amino acid/polyamine transporter I"/>
    <property type="match status" value="1"/>
</dbReference>
<dbReference type="InterPro" id="IPR036259">
    <property type="entry name" value="MFS_trans_sf"/>
</dbReference>
<keyword evidence="10" id="KW-1185">Reference proteome</keyword>